<evidence type="ECO:0000313" key="1">
    <source>
        <dbReference type="EMBL" id="OWM77356.1"/>
    </source>
</evidence>
<reference evidence="2" key="1">
    <citation type="journal article" date="2017" name="Plant J.">
        <title>The pomegranate (Punica granatum L.) genome and the genomics of punicalagin biosynthesis.</title>
        <authorList>
            <person name="Qin G."/>
            <person name="Xu C."/>
            <person name="Ming R."/>
            <person name="Tang H."/>
            <person name="Guyot R."/>
            <person name="Kramer E.M."/>
            <person name="Hu Y."/>
            <person name="Yi X."/>
            <person name="Qi Y."/>
            <person name="Xu X."/>
            <person name="Gao Z."/>
            <person name="Pan H."/>
            <person name="Jian J."/>
            <person name="Tian Y."/>
            <person name="Yue Z."/>
            <person name="Xu Y."/>
        </authorList>
    </citation>
    <scope>NUCLEOTIDE SEQUENCE [LARGE SCALE GENOMIC DNA]</scope>
    <source>
        <strain evidence="2">cv. Dabenzi</strain>
    </source>
</reference>
<gene>
    <name evidence="1" type="ORF">CDL15_Pgr016753</name>
</gene>
<accession>A0A218WXS8</accession>
<proteinExistence type="predicted"/>
<dbReference type="AlphaFoldDB" id="A0A218WXS8"/>
<dbReference type="EMBL" id="MTKT01002534">
    <property type="protein sequence ID" value="OWM77356.1"/>
    <property type="molecule type" value="Genomic_DNA"/>
</dbReference>
<evidence type="ECO:0000313" key="2">
    <source>
        <dbReference type="Proteomes" id="UP000197138"/>
    </source>
</evidence>
<organism evidence="1 2">
    <name type="scientific">Punica granatum</name>
    <name type="common">Pomegranate</name>
    <dbReference type="NCBI Taxonomy" id="22663"/>
    <lineage>
        <taxon>Eukaryota</taxon>
        <taxon>Viridiplantae</taxon>
        <taxon>Streptophyta</taxon>
        <taxon>Embryophyta</taxon>
        <taxon>Tracheophyta</taxon>
        <taxon>Spermatophyta</taxon>
        <taxon>Magnoliopsida</taxon>
        <taxon>eudicotyledons</taxon>
        <taxon>Gunneridae</taxon>
        <taxon>Pentapetalae</taxon>
        <taxon>rosids</taxon>
        <taxon>malvids</taxon>
        <taxon>Myrtales</taxon>
        <taxon>Lythraceae</taxon>
        <taxon>Punica</taxon>
    </lineage>
</organism>
<dbReference type="Proteomes" id="UP000197138">
    <property type="component" value="Unassembled WGS sequence"/>
</dbReference>
<comment type="caution">
    <text evidence="1">The sequence shown here is derived from an EMBL/GenBank/DDBJ whole genome shotgun (WGS) entry which is preliminary data.</text>
</comment>
<sequence>MVNPSTVSEAAVSPTRKGGLDDFATLFFSMSTAIFSNISEPRVGIAGSWFLLDPASSAPLIPPRAAPISAPVPEFGGFHRLQSSTSDV</sequence>
<protein>
    <submittedName>
        <fullName evidence="1">Uncharacterized protein</fullName>
    </submittedName>
</protein>
<name>A0A218WXS8_PUNGR</name>